<sequence>MKKGWKTFWVIMASMAVLGLVLTILGVSLGASTRVIRNELGFGPFFDYDFDNDDLGNAKVTEYDDIRSLDVKYYYGKLEILTDSNAKKIKVEEITRTGRSADYEVEDGELQIESHKGGISWFNTRGNRSMRITIPQKLQLDEVDLELGAGQLQVNNLSAKEIHLEVGAGEGKLEDFQGDYVTIKNGAGRVEATGDATRNLDVETGVGEVVVGVKGDSTDYNYSVSSGIGEVRIGETSYGGIGSDGNVSNNSDRDIKVECGVGKVAISFNQ</sequence>
<dbReference type="Pfam" id="PF13349">
    <property type="entry name" value="DUF4097"/>
    <property type="match status" value="1"/>
</dbReference>
<dbReference type="RefSeq" id="WP_262066409.1">
    <property type="nucleotide sequence ID" value="NZ_JAMXOD010000012.1"/>
</dbReference>
<feature type="domain" description="DUF4097" evidence="1">
    <location>
        <begin position="82"/>
        <end position="210"/>
    </location>
</feature>
<evidence type="ECO:0000313" key="3">
    <source>
        <dbReference type="Proteomes" id="UP001523566"/>
    </source>
</evidence>
<evidence type="ECO:0000313" key="2">
    <source>
        <dbReference type="EMBL" id="MCP1102624.1"/>
    </source>
</evidence>
<organism evidence="2 3">
    <name type="scientific">Aequitasia blattaphilus</name>
    <dbReference type="NCBI Taxonomy" id="2949332"/>
    <lineage>
        <taxon>Bacteria</taxon>
        <taxon>Bacillati</taxon>
        <taxon>Bacillota</taxon>
        <taxon>Clostridia</taxon>
        <taxon>Lachnospirales</taxon>
        <taxon>Lachnospiraceae</taxon>
        <taxon>Aequitasia</taxon>
    </lineage>
</organism>
<protein>
    <submittedName>
        <fullName evidence="2">DUF4097 family beta strand repeat-containing protein</fullName>
    </submittedName>
</protein>
<evidence type="ECO:0000259" key="1">
    <source>
        <dbReference type="Pfam" id="PF13349"/>
    </source>
</evidence>
<keyword evidence="3" id="KW-1185">Reference proteome</keyword>
<name>A0ABT1EAI1_9FIRM</name>
<reference evidence="2 3" key="1">
    <citation type="journal article" date="2022" name="Genome Biol. Evol.">
        <title>Host diet, physiology and behaviors set the stage for Lachnospiraceae cladogenesis.</title>
        <authorList>
            <person name="Vera-Ponce De Leon A."/>
            <person name="Schneider M."/>
            <person name="Jahnes B.C."/>
            <person name="Sadowski V."/>
            <person name="Camuy-Velez L.A."/>
            <person name="Duan J."/>
            <person name="Sabree Z.L."/>
        </authorList>
    </citation>
    <scope>NUCLEOTIDE SEQUENCE [LARGE SCALE GENOMIC DNA]</scope>
    <source>
        <strain evidence="2 3">PAL113</strain>
    </source>
</reference>
<gene>
    <name evidence="2" type="ORF">NK125_09375</name>
</gene>
<accession>A0ABT1EAI1</accession>
<dbReference type="Proteomes" id="UP001523566">
    <property type="component" value="Unassembled WGS sequence"/>
</dbReference>
<proteinExistence type="predicted"/>
<dbReference type="EMBL" id="JAMZFW010000012">
    <property type="protein sequence ID" value="MCP1102624.1"/>
    <property type="molecule type" value="Genomic_DNA"/>
</dbReference>
<comment type="caution">
    <text evidence="2">The sequence shown here is derived from an EMBL/GenBank/DDBJ whole genome shotgun (WGS) entry which is preliminary data.</text>
</comment>
<dbReference type="InterPro" id="IPR025164">
    <property type="entry name" value="Toastrack_DUF4097"/>
</dbReference>